<protein>
    <submittedName>
        <fullName evidence="9">ARAD1B15048p</fullName>
    </submittedName>
</protein>
<evidence type="ECO:0000313" key="9">
    <source>
        <dbReference type="EMBL" id="CDP36525.1"/>
    </source>
</evidence>
<comment type="subcellular location">
    <subcellularLocation>
        <location evidence="1">Membrane</location>
        <topology evidence="1">Multi-pass membrane protein</topology>
    </subcellularLocation>
</comment>
<dbReference type="PANTHER" id="PTHR23502">
    <property type="entry name" value="MAJOR FACILITATOR SUPERFAMILY"/>
    <property type="match status" value="1"/>
</dbReference>
<accession>A0A060T5X2</accession>
<evidence type="ECO:0000256" key="7">
    <source>
        <dbReference type="SAM" id="Phobius"/>
    </source>
</evidence>
<dbReference type="SUPFAM" id="SSF103473">
    <property type="entry name" value="MFS general substrate transporter"/>
    <property type="match status" value="1"/>
</dbReference>
<feature type="transmembrane region" description="Helical" evidence="7">
    <location>
        <begin position="182"/>
        <end position="200"/>
    </location>
</feature>
<dbReference type="Pfam" id="PF07690">
    <property type="entry name" value="MFS_1"/>
    <property type="match status" value="1"/>
</dbReference>
<keyword evidence="3 7" id="KW-0812">Transmembrane</keyword>
<dbReference type="PROSITE" id="PS50850">
    <property type="entry name" value="MFS"/>
    <property type="match status" value="1"/>
</dbReference>
<feature type="transmembrane region" description="Helical" evidence="7">
    <location>
        <begin position="212"/>
        <end position="233"/>
    </location>
</feature>
<evidence type="ECO:0000256" key="6">
    <source>
        <dbReference type="SAM" id="MobiDB-lite"/>
    </source>
</evidence>
<reference evidence="9" key="1">
    <citation type="submission" date="2014-02" db="EMBL/GenBank/DDBJ databases">
        <authorList>
            <person name="Genoscope - CEA"/>
        </authorList>
    </citation>
    <scope>NUCLEOTIDE SEQUENCE</scope>
    <source>
        <strain evidence="9">LS3</strain>
    </source>
</reference>
<feature type="transmembrane region" description="Helical" evidence="7">
    <location>
        <begin position="348"/>
        <end position="375"/>
    </location>
</feature>
<feature type="transmembrane region" description="Helical" evidence="7">
    <location>
        <begin position="427"/>
        <end position="448"/>
    </location>
</feature>
<feature type="transmembrane region" description="Helical" evidence="7">
    <location>
        <begin position="387"/>
        <end position="406"/>
    </location>
</feature>
<feature type="region of interest" description="Disordered" evidence="6">
    <location>
        <begin position="1"/>
        <end position="49"/>
    </location>
</feature>
<feature type="transmembrane region" description="Helical" evidence="7">
    <location>
        <begin position="488"/>
        <end position="510"/>
    </location>
</feature>
<feature type="domain" description="Major facilitator superfamily (MFS) profile" evidence="8">
    <location>
        <begin position="117"/>
        <end position="547"/>
    </location>
</feature>
<sequence length="555" mass="61139">MSDLEKQSVPVDDDKSQKFSESGEGEGITKLTDDRSDQSEHTGSQYGEFSNAEDMEMEKFFRLRKQLSHVSHMGKPLKMGPDMPIPPTLPEKPYIVRFEENDDLNPLNWTFMRKCVSTVLLGLSTFTIAFGSSAFAPAVPFIAYEFGIGRVPATLGVSLYVAGFAAGPVFYGPMSEMYGRKLPIVISQFGLAVFSFGTAAAKDVQTIMLCRFFAGFTGSAAFAVVAGAMFDFCKPQHRGVALMAFMSMVYAGTCVGAFIGGFVAESYLGWRWTSYLIGIVSAFAFAMDVFFLKESLGPLILSRKAALLRRQTGNWAIHATIDQVSLDLKEIMSTTITRPIRMIFTQPIVFLVGVYISFVYGILYLCLEAIPIVFMEHYGWSLGVSELPYIGVLLGVLIGVVYMIMLEPRYFRHLAANGFKPVPEARLDSLYLPGVIFPMGLFLTTWAGNYADKVHWIVPVIGCVFIGFGILAIFAGSLLYLSESYLPVVASVMASNTFMRSGMAAAFPLFANAMFHNMGLQWAGTLLGCIGVVLMPIPVIFRIYSAKLKKTIKYD</sequence>
<proteinExistence type="predicted"/>
<dbReference type="PANTHER" id="PTHR23502:SF31">
    <property type="entry name" value="POLYAMINE TRANSPORTER 1"/>
    <property type="match status" value="1"/>
</dbReference>
<feature type="compositionally biased region" description="Basic and acidic residues" evidence="6">
    <location>
        <begin position="1"/>
        <end position="18"/>
    </location>
</feature>
<name>A0A060T5X2_BLAAD</name>
<reference evidence="9" key="2">
    <citation type="submission" date="2014-06" db="EMBL/GenBank/DDBJ databases">
        <title>The complete genome of Blastobotrys (Arxula) adeninivorans LS3 - a yeast of biotechnological interest.</title>
        <authorList>
            <person name="Kunze G."/>
            <person name="Gaillardin C."/>
            <person name="Czernicka M."/>
            <person name="Durrens P."/>
            <person name="Martin T."/>
            <person name="Boer E."/>
            <person name="Gabaldon T."/>
            <person name="Cruz J."/>
            <person name="Talla E."/>
            <person name="Marck C."/>
            <person name="Goffeau A."/>
            <person name="Barbe V."/>
            <person name="Baret P."/>
            <person name="Baronian K."/>
            <person name="Beier S."/>
            <person name="Bleykasten C."/>
            <person name="Bode R."/>
            <person name="Casaregola S."/>
            <person name="Despons L."/>
            <person name="Fairhead C."/>
            <person name="Giersberg M."/>
            <person name="Gierski P."/>
            <person name="Hahnel U."/>
            <person name="Hartmann A."/>
            <person name="Jankowska D."/>
            <person name="Jubin C."/>
            <person name="Jung P."/>
            <person name="Lafontaine I."/>
            <person name="Leh-Louis V."/>
            <person name="Lemaire M."/>
            <person name="Marcet-Houben M."/>
            <person name="Mascher M."/>
            <person name="Morel G."/>
            <person name="Richard G.-F."/>
            <person name="Riechen J."/>
            <person name="Sacerdot C."/>
            <person name="Sarkar A."/>
            <person name="Savel G."/>
            <person name="Schacherer J."/>
            <person name="Sherman D."/>
            <person name="Straub M.-L."/>
            <person name="Stein N."/>
            <person name="Thierry A."/>
            <person name="Trautwein-Schult A."/>
            <person name="Westhof E."/>
            <person name="Worch S."/>
            <person name="Dujon B."/>
            <person name="Souciet J.-L."/>
            <person name="Wincker P."/>
            <person name="Scholz U."/>
            <person name="Neuveglise N."/>
        </authorList>
    </citation>
    <scope>NUCLEOTIDE SEQUENCE</scope>
    <source>
        <strain evidence="9">LS3</strain>
    </source>
</reference>
<keyword evidence="4 7" id="KW-1133">Transmembrane helix</keyword>
<evidence type="ECO:0000256" key="5">
    <source>
        <dbReference type="ARBA" id="ARBA00023136"/>
    </source>
</evidence>
<gene>
    <name evidence="9" type="ORF">GNLVRS02_ARAD1B15048g</name>
</gene>
<dbReference type="Gene3D" id="1.20.1250.20">
    <property type="entry name" value="MFS general substrate transporter like domains"/>
    <property type="match status" value="1"/>
</dbReference>
<keyword evidence="5 7" id="KW-0472">Membrane</keyword>
<evidence type="ECO:0000256" key="1">
    <source>
        <dbReference type="ARBA" id="ARBA00004141"/>
    </source>
</evidence>
<evidence type="ECO:0000256" key="2">
    <source>
        <dbReference type="ARBA" id="ARBA00022448"/>
    </source>
</evidence>
<feature type="transmembrane region" description="Helical" evidence="7">
    <location>
        <begin position="119"/>
        <end position="144"/>
    </location>
</feature>
<dbReference type="InterPro" id="IPR020846">
    <property type="entry name" value="MFS_dom"/>
</dbReference>
<dbReference type="AlphaFoldDB" id="A0A060T5X2"/>
<feature type="transmembrane region" description="Helical" evidence="7">
    <location>
        <begin position="150"/>
        <end position="170"/>
    </location>
</feature>
<dbReference type="GO" id="GO:0005886">
    <property type="term" value="C:plasma membrane"/>
    <property type="evidence" value="ECO:0007669"/>
    <property type="project" value="TreeGrafter"/>
</dbReference>
<feature type="transmembrane region" description="Helical" evidence="7">
    <location>
        <begin position="272"/>
        <end position="292"/>
    </location>
</feature>
<feature type="transmembrane region" description="Helical" evidence="7">
    <location>
        <begin position="522"/>
        <end position="544"/>
    </location>
</feature>
<evidence type="ECO:0000256" key="3">
    <source>
        <dbReference type="ARBA" id="ARBA00022692"/>
    </source>
</evidence>
<dbReference type="CDD" id="cd17323">
    <property type="entry name" value="MFS_Tpo1_MDR_like"/>
    <property type="match status" value="1"/>
</dbReference>
<dbReference type="PhylomeDB" id="A0A060T5X2"/>
<feature type="transmembrane region" description="Helical" evidence="7">
    <location>
        <begin position="454"/>
        <end position="481"/>
    </location>
</feature>
<evidence type="ECO:0000259" key="8">
    <source>
        <dbReference type="PROSITE" id="PS50850"/>
    </source>
</evidence>
<feature type="transmembrane region" description="Helical" evidence="7">
    <location>
        <begin position="240"/>
        <end position="260"/>
    </location>
</feature>
<dbReference type="GO" id="GO:0022857">
    <property type="term" value="F:transmembrane transporter activity"/>
    <property type="evidence" value="ECO:0007669"/>
    <property type="project" value="InterPro"/>
</dbReference>
<evidence type="ECO:0000256" key="4">
    <source>
        <dbReference type="ARBA" id="ARBA00022989"/>
    </source>
</evidence>
<feature type="compositionally biased region" description="Basic and acidic residues" evidence="6">
    <location>
        <begin position="31"/>
        <end position="40"/>
    </location>
</feature>
<dbReference type="FunFam" id="1.20.1250.20:FF:000011">
    <property type="entry name" value="MFS multidrug transporter, putative"/>
    <property type="match status" value="1"/>
</dbReference>
<dbReference type="EMBL" id="HG937692">
    <property type="protein sequence ID" value="CDP36525.1"/>
    <property type="molecule type" value="Genomic_DNA"/>
</dbReference>
<dbReference type="InterPro" id="IPR036259">
    <property type="entry name" value="MFS_trans_sf"/>
</dbReference>
<keyword evidence="2" id="KW-0813">Transport</keyword>
<organism evidence="9">
    <name type="scientific">Blastobotrys adeninivorans</name>
    <name type="common">Yeast</name>
    <name type="synonym">Arxula adeninivorans</name>
    <dbReference type="NCBI Taxonomy" id="409370"/>
    <lineage>
        <taxon>Eukaryota</taxon>
        <taxon>Fungi</taxon>
        <taxon>Dikarya</taxon>
        <taxon>Ascomycota</taxon>
        <taxon>Saccharomycotina</taxon>
        <taxon>Dipodascomycetes</taxon>
        <taxon>Dipodascales</taxon>
        <taxon>Trichomonascaceae</taxon>
        <taxon>Blastobotrys</taxon>
    </lineage>
</organism>
<dbReference type="InterPro" id="IPR011701">
    <property type="entry name" value="MFS"/>
</dbReference>